<dbReference type="AlphaFoldDB" id="A0A5C0AV74"/>
<dbReference type="SMART" id="SM00387">
    <property type="entry name" value="HATPase_c"/>
    <property type="match status" value="1"/>
</dbReference>
<dbReference type="Pfam" id="PF00512">
    <property type="entry name" value="HisKA"/>
    <property type="match status" value="1"/>
</dbReference>
<dbReference type="CDD" id="cd00082">
    <property type="entry name" value="HisKA"/>
    <property type="match status" value="1"/>
</dbReference>
<organism evidence="18 19">
    <name type="scientific">Pigmentiphaga aceris</name>
    <dbReference type="NCBI Taxonomy" id="1940612"/>
    <lineage>
        <taxon>Bacteria</taxon>
        <taxon>Pseudomonadati</taxon>
        <taxon>Pseudomonadota</taxon>
        <taxon>Betaproteobacteria</taxon>
        <taxon>Burkholderiales</taxon>
        <taxon>Alcaligenaceae</taxon>
        <taxon>Pigmentiphaga</taxon>
    </lineage>
</organism>
<sequence length="450" mass="49219">MSVALRVVSRLGLFGRTFLLLTVLMTASLAVWLQAFRNMEIEPRAQQIAQQIVTVVNITRAALVHSAPRVRRDLMLDLATNEGIQVYPRETTDKTQPIPDREILQRVAVYVIDRLGPTAQVVWEVNRIPGLWVSFAIDDDDYWVVIERDRVERAPGVEWLGWGAAALLLSLLGAAMIVSFVNRPLSRLARAAQALSLGEKPSPLPEMGPDEIRSVNASFNRMVEELDRAEADRALMLAGISHDLRTPLTRLRLELELSGLTEESRHAIDEDVAQLDRTIGQFMVYARPATTPDQVIDVSGLITDLAERERAHTELMGGTLVANVAGDLKARVAPSDLERAVCNLVENARKYGHDEGRPVAIDLILHASQGNIHIDVCDRGPGIPASDVPRMLRPFTRGSEARTDAGGAGLGLAIVRRLLQRVGGTIELLPRPGGGLIGRVVLPAAPRNAA</sequence>
<evidence type="ECO:0000256" key="5">
    <source>
        <dbReference type="ARBA" id="ARBA00022519"/>
    </source>
</evidence>
<dbReference type="Gene3D" id="3.30.565.10">
    <property type="entry name" value="Histidine kinase-like ATPase, C-terminal domain"/>
    <property type="match status" value="1"/>
</dbReference>
<keyword evidence="9" id="KW-0547">Nucleotide-binding</keyword>
<dbReference type="SMART" id="SM00304">
    <property type="entry name" value="HAMP"/>
    <property type="match status" value="1"/>
</dbReference>
<keyword evidence="4" id="KW-1003">Cell membrane</keyword>
<feature type="transmembrane region" description="Helical" evidence="15">
    <location>
        <begin position="12"/>
        <end position="33"/>
    </location>
</feature>
<dbReference type="RefSeq" id="WP_148814664.1">
    <property type="nucleotide sequence ID" value="NZ_CP043046.1"/>
</dbReference>
<dbReference type="InterPro" id="IPR038421">
    <property type="entry name" value="RisS_PPD_sf"/>
</dbReference>
<evidence type="ECO:0000256" key="14">
    <source>
        <dbReference type="ARBA" id="ARBA00023136"/>
    </source>
</evidence>
<dbReference type="EMBL" id="CP043046">
    <property type="protein sequence ID" value="QEI06248.1"/>
    <property type="molecule type" value="Genomic_DNA"/>
</dbReference>
<keyword evidence="11" id="KW-0067">ATP-binding</keyword>
<dbReference type="Proteomes" id="UP000325161">
    <property type="component" value="Chromosome"/>
</dbReference>
<evidence type="ECO:0000256" key="9">
    <source>
        <dbReference type="ARBA" id="ARBA00022741"/>
    </source>
</evidence>
<evidence type="ECO:0000313" key="19">
    <source>
        <dbReference type="Proteomes" id="UP000325161"/>
    </source>
</evidence>
<dbReference type="KEGG" id="pacr:FXN63_10660"/>
<evidence type="ECO:0000256" key="7">
    <source>
        <dbReference type="ARBA" id="ARBA00022679"/>
    </source>
</evidence>
<keyword evidence="6" id="KW-0597">Phosphoprotein</keyword>
<evidence type="ECO:0000256" key="6">
    <source>
        <dbReference type="ARBA" id="ARBA00022553"/>
    </source>
</evidence>
<dbReference type="Gene3D" id="1.10.8.500">
    <property type="entry name" value="HAMP domain in histidine kinase"/>
    <property type="match status" value="1"/>
</dbReference>
<name>A0A5C0AV74_9BURK</name>
<keyword evidence="12 15" id="KW-1133">Transmembrane helix</keyword>
<dbReference type="CDD" id="cd06225">
    <property type="entry name" value="HAMP"/>
    <property type="match status" value="1"/>
</dbReference>
<keyword evidence="10" id="KW-0418">Kinase</keyword>
<protein>
    <recommendedName>
        <fullName evidence="3">histidine kinase</fullName>
        <ecNumber evidence="3">2.7.13.3</ecNumber>
    </recommendedName>
</protein>
<keyword evidence="14 15" id="KW-0472">Membrane</keyword>
<dbReference type="PANTHER" id="PTHR44936">
    <property type="entry name" value="SENSOR PROTEIN CREC"/>
    <property type="match status" value="1"/>
</dbReference>
<keyword evidence="19" id="KW-1185">Reference proteome</keyword>
<keyword evidence="7" id="KW-0808">Transferase</keyword>
<evidence type="ECO:0000259" key="17">
    <source>
        <dbReference type="PROSITE" id="PS50885"/>
    </source>
</evidence>
<proteinExistence type="predicted"/>
<reference evidence="18 19" key="1">
    <citation type="submission" date="2019-08" db="EMBL/GenBank/DDBJ databases">
        <title>Amphibian skin-associated Pigmentiphaga: genome sequence and occurrence across geography and hosts.</title>
        <authorList>
            <person name="Bletz M.C."/>
            <person name="Bunk B."/>
            <person name="Sproeer C."/>
            <person name="Biwer P."/>
            <person name="Reiter S."/>
            <person name="Rabemananjara F.C.E."/>
            <person name="Schulz S."/>
            <person name="Overmann J."/>
            <person name="Vences M."/>
        </authorList>
    </citation>
    <scope>NUCLEOTIDE SEQUENCE [LARGE SCALE GENOMIC DNA]</scope>
    <source>
        <strain evidence="18 19">Mada1488</strain>
    </source>
</reference>
<evidence type="ECO:0000256" key="11">
    <source>
        <dbReference type="ARBA" id="ARBA00022840"/>
    </source>
</evidence>
<accession>A0A5C0AV74</accession>
<evidence type="ECO:0000256" key="1">
    <source>
        <dbReference type="ARBA" id="ARBA00000085"/>
    </source>
</evidence>
<gene>
    <name evidence="18" type="ORF">FXN63_10660</name>
</gene>
<dbReference type="PRINTS" id="PR00344">
    <property type="entry name" value="BCTRLSENSOR"/>
</dbReference>
<evidence type="ECO:0000256" key="15">
    <source>
        <dbReference type="SAM" id="Phobius"/>
    </source>
</evidence>
<dbReference type="SUPFAM" id="SSF55874">
    <property type="entry name" value="ATPase domain of HSP90 chaperone/DNA topoisomerase II/histidine kinase"/>
    <property type="match status" value="1"/>
</dbReference>
<keyword evidence="8 15" id="KW-0812">Transmembrane</keyword>
<evidence type="ECO:0000256" key="4">
    <source>
        <dbReference type="ARBA" id="ARBA00022475"/>
    </source>
</evidence>
<dbReference type="EC" id="2.7.13.3" evidence="3"/>
<dbReference type="InterPro" id="IPR032408">
    <property type="entry name" value="RisS_PPD"/>
</dbReference>
<dbReference type="GO" id="GO:0005886">
    <property type="term" value="C:plasma membrane"/>
    <property type="evidence" value="ECO:0007669"/>
    <property type="project" value="UniProtKB-SubCell"/>
</dbReference>
<evidence type="ECO:0000256" key="10">
    <source>
        <dbReference type="ARBA" id="ARBA00022777"/>
    </source>
</evidence>
<dbReference type="InterPro" id="IPR036097">
    <property type="entry name" value="HisK_dim/P_sf"/>
</dbReference>
<dbReference type="InterPro" id="IPR050980">
    <property type="entry name" value="2C_sensor_his_kinase"/>
</dbReference>
<evidence type="ECO:0000256" key="13">
    <source>
        <dbReference type="ARBA" id="ARBA00023012"/>
    </source>
</evidence>
<evidence type="ECO:0000313" key="18">
    <source>
        <dbReference type="EMBL" id="QEI06248.1"/>
    </source>
</evidence>
<evidence type="ECO:0000256" key="2">
    <source>
        <dbReference type="ARBA" id="ARBA00004429"/>
    </source>
</evidence>
<feature type="domain" description="Histidine kinase" evidence="16">
    <location>
        <begin position="239"/>
        <end position="446"/>
    </location>
</feature>
<dbReference type="Gene3D" id="1.10.287.130">
    <property type="match status" value="1"/>
</dbReference>
<evidence type="ECO:0000256" key="12">
    <source>
        <dbReference type="ARBA" id="ARBA00022989"/>
    </source>
</evidence>
<feature type="transmembrane region" description="Helical" evidence="15">
    <location>
        <begin position="159"/>
        <end position="181"/>
    </location>
</feature>
<dbReference type="GO" id="GO:0005524">
    <property type="term" value="F:ATP binding"/>
    <property type="evidence" value="ECO:0007669"/>
    <property type="project" value="UniProtKB-KW"/>
</dbReference>
<dbReference type="PANTHER" id="PTHR44936:SF5">
    <property type="entry name" value="SENSOR HISTIDINE KINASE ENVZ"/>
    <property type="match status" value="1"/>
</dbReference>
<dbReference type="SMART" id="SM00388">
    <property type="entry name" value="HisKA"/>
    <property type="match status" value="1"/>
</dbReference>
<dbReference type="GO" id="GO:0000155">
    <property type="term" value="F:phosphorelay sensor kinase activity"/>
    <property type="evidence" value="ECO:0007669"/>
    <property type="project" value="InterPro"/>
</dbReference>
<dbReference type="Pfam" id="PF00672">
    <property type="entry name" value="HAMP"/>
    <property type="match status" value="1"/>
</dbReference>
<dbReference type="InterPro" id="IPR003594">
    <property type="entry name" value="HATPase_dom"/>
</dbReference>
<evidence type="ECO:0000256" key="8">
    <source>
        <dbReference type="ARBA" id="ARBA00022692"/>
    </source>
</evidence>
<dbReference type="InterPro" id="IPR003661">
    <property type="entry name" value="HisK_dim/P_dom"/>
</dbReference>
<dbReference type="Pfam" id="PF02518">
    <property type="entry name" value="HATPase_c"/>
    <property type="match status" value="1"/>
</dbReference>
<dbReference type="InterPro" id="IPR036890">
    <property type="entry name" value="HATPase_C_sf"/>
</dbReference>
<dbReference type="SUPFAM" id="SSF158472">
    <property type="entry name" value="HAMP domain-like"/>
    <property type="match status" value="1"/>
</dbReference>
<dbReference type="Pfam" id="PF16524">
    <property type="entry name" value="RisS_PPD"/>
    <property type="match status" value="1"/>
</dbReference>
<dbReference type="Gene3D" id="3.30.450.300">
    <property type="entry name" value="Sensor histidine kinase RisS, periplasmic domain"/>
    <property type="match status" value="1"/>
</dbReference>
<dbReference type="SUPFAM" id="SSF47384">
    <property type="entry name" value="Homodimeric domain of signal transducing histidine kinase"/>
    <property type="match status" value="1"/>
</dbReference>
<comment type="subcellular location">
    <subcellularLocation>
        <location evidence="2">Cell inner membrane</location>
        <topology evidence="2">Multi-pass membrane protein</topology>
    </subcellularLocation>
</comment>
<evidence type="ECO:0000259" key="16">
    <source>
        <dbReference type="PROSITE" id="PS50109"/>
    </source>
</evidence>
<dbReference type="InterPro" id="IPR005467">
    <property type="entry name" value="His_kinase_dom"/>
</dbReference>
<dbReference type="InterPro" id="IPR004358">
    <property type="entry name" value="Sig_transdc_His_kin-like_C"/>
</dbReference>
<dbReference type="PROSITE" id="PS50109">
    <property type="entry name" value="HIS_KIN"/>
    <property type="match status" value="1"/>
</dbReference>
<dbReference type="OrthoDB" id="9804645at2"/>
<comment type="catalytic activity">
    <reaction evidence="1">
        <text>ATP + protein L-histidine = ADP + protein N-phospho-L-histidine.</text>
        <dbReference type="EC" id="2.7.13.3"/>
    </reaction>
</comment>
<feature type="domain" description="HAMP" evidence="17">
    <location>
        <begin position="179"/>
        <end position="231"/>
    </location>
</feature>
<evidence type="ECO:0000256" key="3">
    <source>
        <dbReference type="ARBA" id="ARBA00012438"/>
    </source>
</evidence>
<dbReference type="PROSITE" id="PS50885">
    <property type="entry name" value="HAMP"/>
    <property type="match status" value="1"/>
</dbReference>
<keyword evidence="5" id="KW-0997">Cell inner membrane</keyword>
<dbReference type="InterPro" id="IPR003660">
    <property type="entry name" value="HAMP_dom"/>
</dbReference>
<keyword evidence="13" id="KW-0902">Two-component regulatory system</keyword>